<feature type="transmembrane region" description="Helical" evidence="1">
    <location>
        <begin position="12"/>
        <end position="37"/>
    </location>
</feature>
<protein>
    <submittedName>
        <fullName evidence="2">DUF2975 domain-containing protein</fullName>
    </submittedName>
</protein>
<keyword evidence="1" id="KW-0472">Membrane</keyword>
<feature type="transmembrane region" description="Helical" evidence="1">
    <location>
        <begin position="122"/>
        <end position="140"/>
    </location>
</feature>
<proteinExistence type="predicted"/>
<feature type="transmembrane region" description="Helical" evidence="1">
    <location>
        <begin position="49"/>
        <end position="67"/>
    </location>
</feature>
<accession>A0ABY4TQN8</accession>
<keyword evidence="1" id="KW-1133">Transmembrane helix</keyword>
<keyword evidence="1" id="KW-0812">Transmembrane</keyword>
<gene>
    <name evidence="2" type="ORF">M9980_08100</name>
</gene>
<reference evidence="2" key="1">
    <citation type="submission" date="2022-05" db="EMBL/GenBank/DDBJ databases">
        <title>Sphingomonas sp. strain RMG20 Genome sequencing and assembly.</title>
        <authorList>
            <person name="Kim I."/>
        </authorList>
    </citation>
    <scope>NUCLEOTIDE SEQUENCE</scope>
    <source>
        <strain evidence="2">RMG20</strain>
    </source>
</reference>
<dbReference type="EMBL" id="CP098401">
    <property type="protein sequence ID" value="URW74542.1"/>
    <property type="molecule type" value="Genomic_DNA"/>
</dbReference>
<name>A0ABY4TQN8_9SPHN</name>
<evidence type="ECO:0000256" key="1">
    <source>
        <dbReference type="SAM" id="Phobius"/>
    </source>
</evidence>
<dbReference type="Pfam" id="PF11188">
    <property type="entry name" value="DUF2975"/>
    <property type="match status" value="1"/>
</dbReference>
<feature type="transmembrane region" description="Helical" evidence="1">
    <location>
        <begin position="87"/>
        <end position="110"/>
    </location>
</feature>
<sequence>MSITELRKRARLLKWLVTIPFVALVLLAVALVGNIVWQGGRYADGVAIYYLPMCLYLWAIWMVRVALGQIAEGRLFGEVVPKLLRRVGLALFGGAVFTVFGIPLMTALRFDKPHIATFEPSPVTLGVVGAALVVFAELLGRAAAMREEIEEFF</sequence>
<dbReference type="Proteomes" id="UP001055580">
    <property type="component" value="Chromosome"/>
</dbReference>
<organism evidence="2 3">
    <name type="scientific">Sphingomonas donggukensis</name>
    <dbReference type="NCBI Taxonomy" id="2949093"/>
    <lineage>
        <taxon>Bacteria</taxon>
        <taxon>Pseudomonadati</taxon>
        <taxon>Pseudomonadota</taxon>
        <taxon>Alphaproteobacteria</taxon>
        <taxon>Sphingomonadales</taxon>
        <taxon>Sphingomonadaceae</taxon>
        <taxon>Sphingomonas</taxon>
    </lineage>
</organism>
<dbReference type="RefSeq" id="WP_250748944.1">
    <property type="nucleotide sequence ID" value="NZ_CP098401.1"/>
</dbReference>
<keyword evidence="3" id="KW-1185">Reference proteome</keyword>
<evidence type="ECO:0000313" key="3">
    <source>
        <dbReference type="Proteomes" id="UP001055580"/>
    </source>
</evidence>
<evidence type="ECO:0000313" key="2">
    <source>
        <dbReference type="EMBL" id="URW74542.1"/>
    </source>
</evidence>
<dbReference type="InterPro" id="IPR021354">
    <property type="entry name" value="DUF2975"/>
</dbReference>